<dbReference type="PROSITE" id="PS50931">
    <property type="entry name" value="HTH_LYSR"/>
    <property type="match status" value="1"/>
</dbReference>
<dbReference type="SUPFAM" id="SSF46785">
    <property type="entry name" value="Winged helix' DNA-binding domain"/>
    <property type="match status" value="1"/>
</dbReference>
<dbReference type="SUPFAM" id="SSF53850">
    <property type="entry name" value="Periplasmic binding protein-like II"/>
    <property type="match status" value="1"/>
</dbReference>
<dbReference type="GO" id="GO:0003700">
    <property type="term" value="F:DNA-binding transcription factor activity"/>
    <property type="evidence" value="ECO:0007669"/>
    <property type="project" value="InterPro"/>
</dbReference>
<gene>
    <name evidence="7" type="ORF">FM069_16065</name>
</gene>
<protein>
    <submittedName>
        <fullName evidence="7">LysR family transcriptional regulator</fullName>
    </submittedName>
</protein>
<dbReference type="InterPro" id="IPR058163">
    <property type="entry name" value="LysR-type_TF_proteobact-type"/>
</dbReference>
<comment type="similarity">
    <text evidence="1">Belongs to the LysR transcriptional regulatory family.</text>
</comment>
<dbReference type="RefSeq" id="WP_143489386.1">
    <property type="nucleotide sequence ID" value="NZ_VJOY01000012.1"/>
</dbReference>
<evidence type="ECO:0000256" key="2">
    <source>
        <dbReference type="ARBA" id="ARBA00023015"/>
    </source>
</evidence>
<feature type="domain" description="HTH lysR-type" evidence="6">
    <location>
        <begin position="30"/>
        <end position="86"/>
    </location>
</feature>
<evidence type="ECO:0000313" key="8">
    <source>
        <dbReference type="Proteomes" id="UP000315235"/>
    </source>
</evidence>
<keyword evidence="8" id="KW-1185">Reference proteome</keyword>
<dbReference type="EMBL" id="VJOY01000012">
    <property type="protein sequence ID" value="TRX73651.1"/>
    <property type="molecule type" value="Genomic_DNA"/>
</dbReference>
<keyword evidence="2" id="KW-0805">Transcription regulation</keyword>
<dbReference type="Pfam" id="PF03466">
    <property type="entry name" value="LysR_substrate"/>
    <property type="match status" value="1"/>
</dbReference>
<organism evidence="7 8">
    <name type="scientific">Pseudomonas mangiferae</name>
    <dbReference type="NCBI Taxonomy" id="2593654"/>
    <lineage>
        <taxon>Bacteria</taxon>
        <taxon>Pseudomonadati</taxon>
        <taxon>Pseudomonadota</taxon>
        <taxon>Gammaproteobacteria</taxon>
        <taxon>Pseudomonadales</taxon>
        <taxon>Pseudomonadaceae</taxon>
        <taxon>Pseudomonas</taxon>
    </lineage>
</organism>
<sequence length="347" mass="37462">MTSPTPSPDASLTLAESGIVKDSPLTQAGTLGDLYLLIRVIEAGGFSAAARRTGIARSLLSRRIIELERRFGVRLLERSTRSFAMTAVGEQVYRHALAMLDAAQAAERVALEALGEAMGPLRLGVPALLHELMPSLLRDFVASHPKVRLSLLAQGESTGLTQDLDLALQLDEPPRAGSRVVAHALARLRFVTVASPSLLRQLGSLRHPDELEDRHCLGFGTPQALRPWPLRQARPRPLRDSALSSDSLPMLLTAVRAGQGVAHLPLFACAEDIRSGHLAILFEAHEAEPVTLYALSPPRPGITQAMRSLVQTLRERLDSGEIPGVLQAADPVRPAASRRPLATERTP</sequence>
<dbReference type="PANTHER" id="PTHR30537:SF31">
    <property type="entry name" value="TRANSCRIPTIONAL REGULATOR, LYSR FAMILY"/>
    <property type="match status" value="1"/>
</dbReference>
<dbReference type="AlphaFoldDB" id="A0A553GVX7"/>
<keyword evidence="3" id="KW-0238">DNA-binding</keyword>
<dbReference type="Proteomes" id="UP000315235">
    <property type="component" value="Unassembled WGS sequence"/>
</dbReference>
<proteinExistence type="inferred from homology"/>
<evidence type="ECO:0000256" key="5">
    <source>
        <dbReference type="SAM" id="MobiDB-lite"/>
    </source>
</evidence>
<evidence type="ECO:0000256" key="3">
    <source>
        <dbReference type="ARBA" id="ARBA00023125"/>
    </source>
</evidence>
<evidence type="ECO:0000313" key="7">
    <source>
        <dbReference type="EMBL" id="TRX73651.1"/>
    </source>
</evidence>
<reference evidence="7 8" key="1">
    <citation type="submission" date="2019-07" db="EMBL/GenBank/DDBJ databases">
        <title>Pseudomonas mangiferae sp. nov., isolated from bark of mango tree in Thailand.</title>
        <authorList>
            <person name="Srisuk N."/>
            <person name="Anurat P."/>
        </authorList>
    </citation>
    <scope>NUCLEOTIDE SEQUENCE [LARGE SCALE GENOMIC DNA]</scope>
    <source>
        <strain evidence="7 8">DMKU_BBB3-04</strain>
    </source>
</reference>
<dbReference type="Gene3D" id="3.40.190.290">
    <property type="match status" value="1"/>
</dbReference>
<evidence type="ECO:0000256" key="4">
    <source>
        <dbReference type="ARBA" id="ARBA00023163"/>
    </source>
</evidence>
<dbReference type="GO" id="GO:0043565">
    <property type="term" value="F:sequence-specific DNA binding"/>
    <property type="evidence" value="ECO:0007669"/>
    <property type="project" value="TreeGrafter"/>
</dbReference>
<dbReference type="PANTHER" id="PTHR30537">
    <property type="entry name" value="HTH-TYPE TRANSCRIPTIONAL REGULATOR"/>
    <property type="match status" value="1"/>
</dbReference>
<comment type="caution">
    <text evidence="7">The sequence shown here is derived from an EMBL/GenBank/DDBJ whole genome shotgun (WGS) entry which is preliminary data.</text>
</comment>
<accession>A0A553GVX7</accession>
<dbReference type="Gene3D" id="1.10.10.10">
    <property type="entry name" value="Winged helix-like DNA-binding domain superfamily/Winged helix DNA-binding domain"/>
    <property type="match status" value="1"/>
</dbReference>
<dbReference type="GO" id="GO:0006351">
    <property type="term" value="P:DNA-templated transcription"/>
    <property type="evidence" value="ECO:0007669"/>
    <property type="project" value="TreeGrafter"/>
</dbReference>
<dbReference type="InterPro" id="IPR000847">
    <property type="entry name" value="LysR_HTH_N"/>
</dbReference>
<feature type="region of interest" description="Disordered" evidence="5">
    <location>
        <begin position="327"/>
        <end position="347"/>
    </location>
</feature>
<dbReference type="InterPro" id="IPR005119">
    <property type="entry name" value="LysR_subst-bd"/>
</dbReference>
<dbReference type="OrthoDB" id="9786526at2"/>
<dbReference type="FunFam" id="1.10.10.10:FF:000001">
    <property type="entry name" value="LysR family transcriptional regulator"/>
    <property type="match status" value="1"/>
</dbReference>
<dbReference type="InterPro" id="IPR036388">
    <property type="entry name" value="WH-like_DNA-bd_sf"/>
</dbReference>
<dbReference type="InterPro" id="IPR036390">
    <property type="entry name" value="WH_DNA-bd_sf"/>
</dbReference>
<evidence type="ECO:0000256" key="1">
    <source>
        <dbReference type="ARBA" id="ARBA00009437"/>
    </source>
</evidence>
<evidence type="ECO:0000259" key="6">
    <source>
        <dbReference type="PROSITE" id="PS50931"/>
    </source>
</evidence>
<keyword evidence="4" id="KW-0804">Transcription</keyword>
<name>A0A553GVX7_9PSED</name>
<dbReference type="Pfam" id="PF00126">
    <property type="entry name" value="HTH_1"/>
    <property type="match status" value="1"/>
</dbReference>